<feature type="transmembrane region" description="Helical" evidence="2">
    <location>
        <begin position="28"/>
        <end position="48"/>
    </location>
</feature>
<keyword evidence="2" id="KW-0472">Membrane</keyword>
<keyword evidence="1" id="KW-0175">Coiled coil</keyword>
<dbReference type="EMBL" id="CACVAY010000149">
    <property type="protein sequence ID" value="CAA6828561.1"/>
    <property type="molecule type" value="Genomic_DNA"/>
</dbReference>
<reference evidence="3" key="1">
    <citation type="submission" date="2020-01" db="EMBL/GenBank/DDBJ databases">
        <authorList>
            <person name="Meier V. D."/>
            <person name="Meier V D."/>
        </authorList>
    </citation>
    <scope>NUCLEOTIDE SEQUENCE</scope>
    <source>
        <strain evidence="3">HLG_WM_MAG_07</strain>
    </source>
</reference>
<protein>
    <recommendedName>
        <fullName evidence="4">Chromosome partition protein Smc</fullName>
    </recommendedName>
</protein>
<organism evidence="3">
    <name type="scientific">uncultured Thiotrichaceae bacterium</name>
    <dbReference type="NCBI Taxonomy" id="298394"/>
    <lineage>
        <taxon>Bacteria</taxon>
        <taxon>Pseudomonadati</taxon>
        <taxon>Pseudomonadota</taxon>
        <taxon>Gammaproteobacteria</taxon>
        <taxon>Thiotrichales</taxon>
        <taxon>Thiotrichaceae</taxon>
        <taxon>environmental samples</taxon>
    </lineage>
</organism>
<dbReference type="Gene3D" id="1.10.287.1490">
    <property type="match status" value="1"/>
</dbReference>
<evidence type="ECO:0000256" key="1">
    <source>
        <dbReference type="SAM" id="Coils"/>
    </source>
</evidence>
<dbReference type="AlphaFoldDB" id="A0A6S6UDT5"/>
<keyword evidence="2" id="KW-0812">Transmembrane</keyword>
<gene>
    <name evidence="3" type="ORF">HELGO_WM9359</name>
</gene>
<evidence type="ECO:0000256" key="2">
    <source>
        <dbReference type="SAM" id="Phobius"/>
    </source>
</evidence>
<accession>A0A6S6UDT5</accession>
<sequence length="326" mass="37746">MNSYGFPNTDIYQEQGGEESFWPSFTDIMMVIVMTFLLIAVAVILNNWQLMNNLRVSMEAEQQASSEAQSALQVLQNKKRENETLEQRLARLEAFIAKQTAELESSREQYQTVQTELTQTNAQLQNQRQQVSDVTQRLNAVTSSMKTTTQQLTDQQTELDSVKQQLHTKESEFQASSVSIAKLSKEKMETAEQLAEHEKTIQRLREKEQDGHEQLASLQGEFDELDTKYQKLLRPARSEKNKQVVKVEFSQVSGRKTYRLQEPGKKAFKAFTKSQLKQRLNALKKQYKADLYVKIVFPKNSGLSQDDAWKFTSEMLNAYDYYYDDE</sequence>
<feature type="coiled-coil region" evidence="1">
    <location>
        <begin position="58"/>
        <end position="221"/>
    </location>
</feature>
<dbReference type="SUPFAM" id="SSF57997">
    <property type="entry name" value="Tropomyosin"/>
    <property type="match status" value="1"/>
</dbReference>
<proteinExistence type="predicted"/>
<evidence type="ECO:0008006" key="4">
    <source>
        <dbReference type="Google" id="ProtNLM"/>
    </source>
</evidence>
<keyword evidence="2" id="KW-1133">Transmembrane helix</keyword>
<name>A0A6S6UDT5_9GAMM</name>
<evidence type="ECO:0000313" key="3">
    <source>
        <dbReference type="EMBL" id="CAA6828561.1"/>
    </source>
</evidence>